<feature type="compositionally biased region" description="Acidic residues" evidence="1">
    <location>
        <begin position="152"/>
        <end position="162"/>
    </location>
</feature>
<dbReference type="PROSITE" id="PS00973">
    <property type="entry name" value="USP_2"/>
    <property type="match status" value="1"/>
</dbReference>
<feature type="region of interest" description="Disordered" evidence="1">
    <location>
        <begin position="1723"/>
        <end position="1775"/>
    </location>
</feature>
<feature type="compositionally biased region" description="Low complexity" evidence="1">
    <location>
        <begin position="667"/>
        <end position="681"/>
    </location>
</feature>
<evidence type="ECO:0000256" key="1">
    <source>
        <dbReference type="SAM" id="MobiDB-lite"/>
    </source>
</evidence>
<feature type="region of interest" description="Disordered" evidence="1">
    <location>
        <begin position="402"/>
        <end position="432"/>
    </location>
</feature>
<feature type="region of interest" description="Disordered" evidence="1">
    <location>
        <begin position="119"/>
        <end position="162"/>
    </location>
</feature>
<dbReference type="GO" id="GO:0005634">
    <property type="term" value="C:nucleus"/>
    <property type="evidence" value="ECO:0007669"/>
    <property type="project" value="TreeGrafter"/>
</dbReference>
<dbReference type="OrthoDB" id="289038at2759"/>
<dbReference type="InterPro" id="IPR018200">
    <property type="entry name" value="USP_CS"/>
</dbReference>
<dbReference type="eggNOG" id="KOG4598">
    <property type="taxonomic scope" value="Eukaryota"/>
</dbReference>
<dbReference type="Gene3D" id="3.90.70.10">
    <property type="entry name" value="Cysteine proteinases"/>
    <property type="match status" value="2"/>
</dbReference>
<dbReference type="InterPro" id="IPR038765">
    <property type="entry name" value="Papain-like_cys_pep_sf"/>
</dbReference>
<proteinExistence type="predicted"/>
<evidence type="ECO:0000259" key="2">
    <source>
        <dbReference type="PROSITE" id="PS50235"/>
    </source>
</evidence>
<dbReference type="EMBL" id="FN649760">
    <property type="protein sequence ID" value="CBN79390.2"/>
    <property type="molecule type" value="Genomic_DNA"/>
</dbReference>
<keyword evidence="4" id="KW-1185">Reference proteome</keyword>
<feature type="non-terminal residue" evidence="3">
    <location>
        <position position="1954"/>
    </location>
</feature>
<feature type="compositionally biased region" description="Low complexity" evidence="1">
    <location>
        <begin position="1934"/>
        <end position="1954"/>
    </location>
</feature>
<dbReference type="PANTHER" id="PTHR24006">
    <property type="entry name" value="UBIQUITIN CARBOXYL-TERMINAL HYDROLASE"/>
    <property type="match status" value="1"/>
</dbReference>
<name>D8LI54_ECTSI</name>
<dbReference type="GO" id="GO:0004843">
    <property type="term" value="F:cysteine-type deubiquitinase activity"/>
    <property type="evidence" value="ECO:0007669"/>
    <property type="project" value="InterPro"/>
</dbReference>
<feature type="region of interest" description="Disordered" evidence="1">
    <location>
        <begin position="464"/>
        <end position="497"/>
    </location>
</feature>
<feature type="compositionally biased region" description="Basic and acidic residues" evidence="1">
    <location>
        <begin position="837"/>
        <end position="848"/>
    </location>
</feature>
<feature type="compositionally biased region" description="Low complexity" evidence="1">
    <location>
        <begin position="1083"/>
        <end position="1095"/>
    </location>
</feature>
<dbReference type="InterPro" id="IPR050164">
    <property type="entry name" value="Peptidase_C19"/>
</dbReference>
<sequence length="1954" mass="201848">MDNPAACTALVLYAADENNTAATAPAAARDSSFDGAENRSAPAAVALGAVGDKIVGSAMKNGGGSEEVQKAAGLASTAVAAVPRFVGLSNQGATCYMNSLLQTLYMTPEFRSALYEWKHGPQSSSGGTADEGSASAPTRPVVGGDKGQVKQEEEEEEVEDPSECIPLQLQKLFGQLQLSDETCVETRALTDSFGWTAQDSFQQHDVQELCRVLFDALESTFQGTVNEKLVNNLYQGSLRDYVTCKECHSESSRLDNFLDISLVLRPFGSDKTMKSVPESLEYFLKPEVLDGDNQYCCQACDKKVDAVKGLKFERLPYLLSLQLKRFDFDYDTFQRIKLNEEMRFPLILDMNKYVDQPGQPADGAASGGNEAGGASGGIVRERSDFQRSVSLEKKKLQGLLGKVKDGDASGEGNDASDGGTTPKGNDEGAEGSSLEMAGLVDGSVEGEDEGGGGGVTGVPVAVTGTVGTGGDPDADGTDKEDGSMGSGASMEANGGDVDLPGLEDYWGTSFEEDNPAELPSVSKGGMFGSIGDNRGTAGAEAGSGRGVAWASEENLDVPEEVAEDPLKLVEANGPWVYELFAVLIHSGSALGGHYYAHIKSLGDDAGWFTFNDSRVTPTDEDDVKRAWGGRWGQTSTWQQRRMASATAAAAAAAAAAAKAKAGLVSSSVGGEASVGGETTSEQRPPPPTPAPKWGNSAANAYMLMYRRVDPSQNKLHPRREEVPDHVARQVREHARKVAEEEAAAAAAREALACTVTTKVVLNGGPEERTVKGDKRRPLRELVDRMAEAFGIPTVAVSAPEAVDGGGEAVRRGADDREAQDERRSKPAAVDHTGAVEVMEKGGTAKDDTGGSGQQSVEAGGAASAAPAAATPQPPDRLVRLREFLAGPGLAGAPYDEDSSPAELYFSSHKKVWLETRRAGESWPRFDRDDVNVAVIRFEPAAATTAPAPPAVAVKKPIDENDDPLGVGGGKAIPPPPPLPTALFPVLGKFGVERNTRMRASGTVREVRAAFAAFAGTKEERTRVFAMRMDDPEGTYRVLCPPPPPPPPPPRRCSSSSPRQRRGRRRRSAGGEVGGAVTEEEPPAGGDAAAAAGQEGLSGSAASAPVVGFTTARALVEGTAGHLGGDPADPPLVAGVEERGMSVSACSGAAADEREVEAVEEGLAGDARFGGSSSGSAAAAAAAAAAADDDSVEEEEDRESEVVVLGDRGSNIILRIYVEEVPEGGDAGDGDEEEGVSLAVKVATDQPNRITVTLDLTGGIEGPGRMSADKRWTSDQLREAIAQAIGCPNRSFRLRKCQGNTPEIRPGPETLAKKGFYNLIKLHVSPGRPLELHEEAVTVAPVDVGFRVGLGPAPTSVVLAIAAGRVRARSSSADSAAVKEEGGGQQELGYGAATTEKVGVGDCRSLKFPEVDAEIGPVAICDTTTAPPSADCSPTLGPVGEGRGVVGEGDNRPTVVASDLLLTLRGVGAATGGGDSSGGSEAPTASVSSSETGQTTPTNRGIALLASEECKTTPTDREAVAPFAPPSPPRSSSAVAAAPLVGAAAAASAAHPGSAAVGTGASPEGGVAWAAAAFAAAAAAQDAKAETEALTSTYVEVVPPESRWGEQFNVAVHRDSTVGDIRRAVWTEMRRRGLGPRGFSAVGAAADVGNEEEKDDRLPTPGAVSTGHPLEEGWTPGALRLRERHVKLPATIVRDADGKVTRLRSRPRDAPWLLVAQVLPREEDLGRPVFPQGGGGGGEGGGGGGSGDSGHGSAETGGSGDPGGDAGGADAARDDCPPQDARVIVVQWWNRWEWRLTEKYEAWVSPTETVASARRRLAEQAGVNPANLLANRCAPNARLRLFDLRGTASERGDGSGGSPAPEKQSSGTWGGSFSHNKCHWSDLEASRGDQPVGGSAISEGSLVLLQDSSQPLKQLAPATEASIAGGGGGGGGSGAAAADSGTTTTTAADAACALS</sequence>
<feature type="compositionally biased region" description="Low complexity" evidence="1">
    <location>
        <begin position="853"/>
        <end position="870"/>
    </location>
</feature>
<reference evidence="3 4" key="1">
    <citation type="journal article" date="2010" name="Nature">
        <title>The Ectocarpus genome and the independent evolution of multicellularity in brown algae.</title>
        <authorList>
            <person name="Cock J.M."/>
            <person name="Sterck L."/>
            <person name="Rouze P."/>
            <person name="Scornet D."/>
            <person name="Allen A.E."/>
            <person name="Amoutzias G."/>
            <person name="Anthouard V."/>
            <person name="Artiguenave F."/>
            <person name="Aury J.M."/>
            <person name="Badger J.H."/>
            <person name="Beszteri B."/>
            <person name="Billiau K."/>
            <person name="Bonnet E."/>
            <person name="Bothwell J.H."/>
            <person name="Bowler C."/>
            <person name="Boyen C."/>
            <person name="Brownlee C."/>
            <person name="Carrano C.J."/>
            <person name="Charrier B."/>
            <person name="Cho G.Y."/>
            <person name="Coelho S.M."/>
            <person name="Collen J."/>
            <person name="Corre E."/>
            <person name="Da Silva C."/>
            <person name="Delage L."/>
            <person name="Delaroque N."/>
            <person name="Dittami S.M."/>
            <person name="Doulbeau S."/>
            <person name="Elias M."/>
            <person name="Farnham G."/>
            <person name="Gachon C.M."/>
            <person name="Gschloessl B."/>
            <person name="Heesch S."/>
            <person name="Jabbari K."/>
            <person name="Jubin C."/>
            <person name="Kawai H."/>
            <person name="Kimura K."/>
            <person name="Kloareg B."/>
            <person name="Kupper F.C."/>
            <person name="Lang D."/>
            <person name="Le Bail A."/>
            <person name="Leblanc C."/>
            <person name="Lerouge P."/>
            <person name="Lohr M."/>
            <person name="Lopez P.J."/>
            <person name="Martens C."/>
            <person name="Maumus F."/>
            <person name="Michel G."/>
            <person name="Miranda-Saavedra D."/>
            <person name="Morales J."/>
            <person name="Moreau H."/>
            <person name="Motomura T."/>
            <person name="Nagasato C."/>
            <person name="Napoli C.A."/>
            <person name="Nelson D.R."/>
            <person name="Nyvall-Collen P."/>
            <person name="Peters A.F."/>
            <person name="Pommier C."/>
            <person name="Potin P."/>
            <person name="Poulain J."/>
            <person name="Quesneville H."/>
            <person name="Read B."/>
            <person name="Rensing S.A."/>
            <person name="Ritter A."/>
            <person name="Rousvoal S."/>
            <person name="Samanta M."/>
            <person name="Samson G."/>
            <person name="Schroeder D.C."/>
            <person name="Segurens B."/>
            <person name="Strittmatter M."/>
            <person name="Tonon T."/>
            <person name="Tregear J.W."/>
            <person name="Valentin K."/>
            <person name="von Dassow P."/>
            <person name="Yamagishi T."/>
            <person name="Van de Peer Y."/>
            <person name="Wincker P."/>
        </authorList>
    </citation>
    <scope>NUCLEOTIDE SEQUENCE [LARGE SCALE GENOMIC DNA]</scope>
    <source>
        <strain evidence="4">Ec32 / CCAP1310/4</strain>
    </source>
</reference>
<feature type="region of interest" description="Disordered" evidence="1">
    <location>
        <begin position="1511"/>
        <end position="1533"/>
    </location>
</feature>
<dbReference type="Pfam" id="PF00443">
    <property type="entry name" value="UCH"/>
    <property type="match status" value="1"/>
</dbReference>
<feature type="region of interest" description="Disordered" evidence="1">
    <location>
        <begin position="1647"/>
        <end position="1673"/>
    </location>
</feature>
<dbReference type="PANTHER" id="PTHR24006:SF702">
    <property type="entry name" value="UBIQUITIN CARBOXYL-TERMINAL HYDROLASE 47"/>
    <property type="match status" value="1"/>
</dbReference>
<feature type="region of interest" description="Disordered" evidence="1">
    <location>
        <begin position="800"/>
        <end position="874"/>
    </location>
</feature>
<dbReference type="Proteomes" id="UP000002630">
    <property type="component" value="Unassembled WGS sequence"/>
</dbReference>
<feature type="compositionally biased region" description="Gly residues" evidence="1">
    <location>
        <begin position="365"/>
        <end position="376"/>
    </location>
</feature>
<feature type="domain" description="USP" evidence="2">
    <location>
        <begin position="86"/>
        <end position="634"/>
    </location>
</feature>
<feature type="region of interest" description="Disordered" evidence="1">
    <location>
        <begin position="667"/>
        <end position="694"/>
    </location>
</feature>
<accession>D8LI54</accession>
<feature type="region of interest" description="Disordered" evidence="1">
    <location>
        <begin position="1469"/>
        <end position="1499"/>
    </location>
</feature>
<dbReference type="PROSITE" id="PS50235">
    <property type="entry name" value="USP_3"/>
    <property type="match status" value="1"/>
</dbReference>
<evidence type="ECO:0000313" key="3">
    <source>
        <dbReference type="EMBL" id="CBN79390.2"/>
    </source>
</evidence>
<feature type="region of interest" description="Disordered" evidence="1">
    <location>
        <begin position="1846"/>
        <end position="1870"/>
    </location>
</feature>
<dbReference type="InterPro" id="IPR028889">
    <property type="entry name" value="USP"/>
</dbReference>
<dbReference type="GO" id="GO:0016579">
    <property type="term" value="P:protein deubiquitination"/>
    <property type="evidence" value="ECO:0007669"/>
    <property type="project" value="InterPro"/>
</dbReference>
<feature type="compositionally biased region" description="Basic and acidic residues" evidence="1">
    <location>
        <begin position="808"/>
        <end position="824"/>
    </location>
</feature>
<protein>
    <recommendedName>
        <fullName evidence="2">USP domain-containing protein</fullName>
    </recommendedName>
</protein>
<feature type="compositionally biased region" description="Gly residues" evidence="1">
    <location>
        <begin position="1923"/>
        <end position="1933"/>
    </location>
</feature>
<feature type="region of interest" description="Disordered" evidence="1">
    <location>
        <begin position="1923"/>
        <end position="1954"/>
    </location>
</feature>
<dbReference type="GO" id="GO:0005829">
    <property type="term" value="C:cytosol"/>
    <property type="evidence" value="ECO:0007669"/>
    <property type="project" value="TreeGrafter"/>
</dbReference>
<organism evidence="3 4">
    <name type="scientific">Ectocarpus siliculosus</name>
    <name type="common">Brown alga</name>
    <name type="synonym">Conferva siliculosa</name>
    <dbReference type="NCBI Taxonomy" id="2880"/>
    <lineage>
        <taxon>Eukaryota</taxon>
        <taxon>Sar</taxon>
        <taxon>Stramenopiles</taxon>
        <taxon>Ochrophyta</taxon>
        <taxon>PX clade</taxon>
        <taxon>Phaeophyceae</taxon>
        <taxon>Ectocarpales</taxon>
        <taxon>Ectocarpaceae</taxon>
        <taxon>Ectocarpus</taxon>
    </lineage>
</organism>
<feature type="compositionally biased region" description="Gly residues" evidence="1">
    <location>
        <begin position="1731"/>
        <end position="1766"/>
    </location>
</feature>
<feature type="compositionally biased region" description="Pro residues" evidence="1">
    <location>
        <begin position="1039"/>
        <end position="1050"/>
    </location>
</feature>
<gene>
    <name evidence="3" type="ORF">Esi_0202_0031</name>
</gene>
<dbReference type="InterPro" id="IPR001394">
    <property type="entry name" value="Peptidase_C19_UCH"/>
</dbReference>
<dbReference type="STRING" id="2880.D8LI54"/>
<dbReference type="InParanoid" id="D8LI54"/>
<feature type="compositionally biased region" description="Polar residues" evidence="1">
    <location>
        <begin position="1482"/>
        <end position="1498"/>
    </location>
</feature>
<evidence type="ECO:0000313" key="4">
    <source>
        <dbReference type="Proteomes" id="UP000002630"/>
    </source>
</evidence>
<feature type="region of interest" description="Disordered" evidence="1">
    <location>
        <begin position="1034"/>
        <end position="1095"/>
    </location>
</feature>
<dbReference type="PROSITE" id="PS00972">
    <property type="entry name" value="USP_1"/>
    <property type="match status" value="1"/>
</dbReference>
<dbReference type="SUPFAM" id="SSF54001">
    <property type="entry name" value="Cysteine proteinases"/>
    <property type="match status" value="1"/>
</dbReference>
<feature type="region of interest" description="Disordered" evidence="1">
    <location>
        <begin position="358"/>
        <end position="377"/>
    </location>
</feature>
<feature type="compositionally biased region" description="Basic residues" evidence="1">
    <location>
        <begin position="1058"/>
        <end position="1067"/>
    </location>
</feature>